<protein>
    <submittedName>
        <fullName evidence="5">Glycerate kinase</fullName>
    </submittedName>
</protein>
<evidence type="ECO:0000256" key="2">
    <source>
        <dbReference type="ARBA" id="ARBA00022679"/>
    </source>
</evidence>
<feature type="region of interest" description="Disordered" evidence="4">
    <location>
        <begin position="431"/>
        <end position="465"/>
    </location>
</feature>
<feature type="compositionally biased region" description="Polar residues" evidence="4">
    <location>
        <begin position="445"/>
        <end position="462"/>
    </location>
</feature>
<dbReference type="Gene3D" id="3.90.1510.10">
    <property type="entry name" value="Glycerate kinase, domain 2"/>
    <property type="match status" value="1"/>
</dbReference>
<accession>A0ABW8KPV3</accession>
<comment type="similarity">
    <text evidence="1">Belongs to the glycerate kinase type-1 family.</text>
</comment>
<evidence type="ECO:0000256" key="1">
    <source>
        <dbReference type="ARBA" id="ARBA00006284"/>
    </source>
</evidence>
<keyword evidence="6" id="KW-1185">Reference proteome</keyword>
<dbReference type="NCBIfam" id="TIGR00045">
    <property type="entry name" value="glycerate kinase"/>
    <property type="match status" value="1"/>
</dbReference>
<keyword evidence="2" id="KW-0808">Transferase</keyword>
<reference evidence="5 6" key="1">
    <citation type="submission" date="2022-09" db="EMBL/GenBank/DDBJ databases">
        <title>Genome sequencing of four strains from tibetan pig.</title>
        <authorList>
            <person name="Feng J."/>
        </authorList>
    </citation>
    <scope>NUCLEOTIDE SEQUENCE [LARGE SCALE GENOMIC DNA]</scope>
    <source>
        <strain evidence="5 6">11-1-1</strain>
    </source>
</reference>
<evidence type="ECO:0000256" key="4">
    <source>
        <dbReference type="SAM" id="MobiDB-lite"/>
    </source>
</evidence>
<evidence type="ECO:0000256" key="3">
    <source>
        <dbReference type="ARBA" id="ARBA00022777"/>
    </source>
</evidence>
<organism evidence="5 6">
    <name type="scientific">Bifidobacterium thermacidophilum</name>
    <dbReference type="NCBI Taxonomy" id="246618"/>
    <lineage>
        <taxon>Bacteria</taxon>
        <taxon>Bacillati</taxon>
        <taxon>Actinomycetota</taxon>
        <taxon>Actinomycetes</taxon>
        <taxon>Bifidobacteriales</taxon>
        <taxon>Bifidobacteriaceae</taxon>
        <taxon>Bifidobacterium</taxon>
    </lineage>
</organism>
<dbReference type="Gene3D" id="3.40.50.10350">
    <property type="entry name" value="Glycerate kinase, domain 1"/>
    <property type="match status" value="1"/>
</dbReference>
<dbReference type="InterPro" id="IPR018197">
    <property type="entry name" value="Glycerate_kinase_RE-like"/>
</dbReference>
<keyword evidence="3 5" id="KW-0418">Kinase</keyword>
<comment type="caution">
    <text evidence="5">The sequence shown here is derived from an EMBL/GenBank/DDBJ whole genome shotgun (WGS) entry which is preliminary data.</text>
</comment>
<dbReference type="Proteomes" id="UP001620273">
    <property type="component" value="Unassembled WGS sequence"/>
</dbReference>
<dbReference type="SUPFAM" id="SSF110738">
    <property type="entry name" value="Glycerate kinase I"/>
    <property type="match status" value="1"/>
</dbReference>
<dbReference type="PANTHER" id="PTHR21599">
    <property type="entry name" value="GLYCERATE KINASE"/>
    <property type="match status" value="1"/>
</dbReference>
<sequence length="477" mass="48800">MRFLIAMDSFKGSLDAVAACRAVVRGVEVVCPTACCDIAPMADGGEGTLDALLASVGGRRCSAMVHDPLMRPVRAEYGLLDARVFLDARGIEDTQGIEGALHTDGVRNAGNANHKVEDEPGRVAVVEMARASGLQYVDEHTHDPLQASTFGTGELIRHALDDGARTIIVTLGGSATNDGGAGIAQALGARLLDATGRDLEPGGAALARLDHIDTARMDPRLAHTEVRIATDVTNPLTGPTGASAVFGPQKGATSGMVRQLDDALGRFAQVIERDLGRSVAEVPGSGAGGGTGAGLLAFTNATIEPGIQLVATASRLAGRARTADVCITGEGRIDGQTVYGKTPAGVAHIVKRANPRMVVVALAGAVARGVAAVPQAVAGSRGADGCADGSAARTIPRDDADYSASADLYACGIDAVFPIIREPQSLADACCEPPTTSPPPPQTSRGCSPQCRAQTGKGSLQVPSRRAVPLCEDSLAR</sequence>
<dbReference type="RefSeq" id="WP_404441045.1">
    <property type="nucleotide sequence ID" value="NZ_JAOQBW010000003.1"/>
</dbReference>
<dbReference type="GO" id="GO:0016301">
    <property type="term" value="F:kinase activity"/>
    <property type="evidence" value="ECO:0007669"/>
    <property type="project" value="UniProtKB-KW"/>
</dbReference>
<dbReference type="InterPro" id="IPR018193">
    <property type="entry name" value="Glyc_kinase_flavodox-like_fold"/>
</dbReference>
<evidence type="ECO:0000313" key="5">
    <source>
        <dbReference type="EMBL" id="MFK3576439.1"/>
    </source>
</evidence>
<dbReference type="PANTHER" id="PTHR21599:SF0">
    <property type="entry name" value="GLYCERATE KINASE"/>
    <property type="match status" value="1"/>
</dbReference>
<evidence type="ECO:0000313" key="6">
    <source>
        <dbReference type="Proteomes" id="UP001620273"/>
    </source>
</evidence>
<name>A0ABW8KPV3_9BIFI</name>
<dbReference type="EMBL" id="JAOQBW010000003">
    <property type="protein sequence ID" value="MFK3576439.1"/>
    <property type="molecule type" value="Genomic_DNA"/>
</dbReference>
<dbReference type="InterPro" id="IPR036129">
    <property type="entry name" value="Glycerate_kinase_sf"/>
</dbReference>
<dbReference type="InterPro" id="IPR004381">
    <property type="entry name" value="Glycerate_kinase"/>
</dbReference>
<dbReference type="Pfam" id="PF02595">
    <property type="entry name" value="Gly_kinase"/>
    <property type="match status" value="1"/>
</dbReference>
<proteinExistence type="inferred from homology"/>
<gene>
    <name evidence="5" type="ORF">OCH74_06160</name>
</gene>